<keyword evidence="3" id="KW-1185">Reference proteome</keyword>
<feature type="coiled-coil region" evidence="1">
    <location>
        <begin position="8"/>
        <end position="38"/>
    </location>
</feature>
<proteinExistence type="predicted"/>
<evidence type="ECO:0000313" key="2">
    <source>
        <dbReference type="EMBL" id="ADB36749.1"/>
    </source>
</evidence>
<dbReference type="Proteomes" id="UP000002028">
    <property type="component" value="Chromosome"/>
</dbReference>
<dbReference type="AlphaFoldDB" id="D2QGY3"/>
<dbReference type="STRING" id="504472.Slin_0686"/>
<gene>
    <name evidence="2" type="ordered locus">Slin_0686</name>
</gene>
<reference evidence="2 3" key="1">
    <citation type="journal article" date="2010" name="Stand. Genomic Sci.">
        <title>Complete genome sequence of Spirosoma linguale type strain (1).</title>
        <authorList>
            <person name="Lail K."/>
            <person name="Sikorski J."/>
            <person name="Saunders E."/>
            <person name="Lapidus A."/>
            <person name="Glavina Del Rio T."/>
            <person name="Copeland A."/>
            <person name="Tice H."/>
            <person name="Cheng J.-F."/>
            <person name="Lucas S."/>
            <person name="Nolan M."/>
            <person name="Bruce D."/>
            <person name="Goodwin L."/>
            <person name="Pitluck S."/>
            <person name="Ivanova N."/>
            <person name="Mavromatis K."/>
            <person name="Ovchinnikova G."/>
            <person name="Pati A."/>
            <person name="Chen A."/>
            <person name="Palaniappan K."/>
            <person name="Land M."/>
            <person name="Hauser L."/>
            <person name="Chang Y.-J."/>
            <person name="Jeffries C.D."/>
            <person name="Chain P."/>
            <person name="Brettin T."/>
            <person name="Detter J.C."/>
            <person name="Schuetze A."/>
            <person name="Rohde M."/>
            <person name="Tindall B.J."/>
            <person name="Goeker M."/>
            <person name="Bristow J."/>
            <person name="Eisen J.A."/>
            <person name="Markowitz V."/>
            <person name="Hugenholtz P."/>
            <person name="Kyrpides N.C."/>
            <person name="Klenk H.-P."/>
            <person name="Chen F."/>
        </authorList>
    </citation>
    <scope>NUCLEOTIDE SEQUENCE [LARGE SCALE GENOMIC DNA]</scope>
    <source>
        <strain evidence="3">ATCC 33905 / DSM 74 / LMG 10896 / Claus 1</strain>
    </source>
</reference>
<name>D2QGY3_SPILD</name>
<dbReference type="EMBL" id="CP001769">
    <property type="protein sequence ID" value="ADB36749.1"/>
    <property type="molecule type" value="Genomic_DNA"/>
</dbReference>
<keyword evidence="1" id="KW-0175">Coiled coil</keyword>
<sequence>MKKPVFPKNKTEKSMQTYEKNLDKYNKLQATIERLKKKRDKVK</sequence>
<accession>D2QGY3</accession>
<dbReference type="RefSeq" id="WP_012925301.1">
    <property type="nucleotide sequence ID" value="NC_013730.1"/>
</dbReference>
<evidence type="ECO:0000313" key="3">
    <source>
        <dbReference type="Proteomes" id="UP000002028"/>
    </source>
</evidence>
<dbReference type="HOGENOM" id="CLU_3239812_0_0_10"/>
<organism evidence="2 3">
    <name type="scientific">Spirosoma linguale (strain ATCC 33905 / DSM 74 / LMG 10896 / Claus 1)</name>
    <dbReference type="NCBI Taxonomy" id="504472"/>
    <lineage>
        <taxon>Bacteria</taxon>
        <taxon>Pseudomonadati</taxon>
        <taxon>Bacteroidota</taxon>
        <taxon>Cytophagia</taxon>
        <taxon>Cytophagales</taxon>
        <taxon>Cytophagaceae</taxon>
        <taxon>Spirosoma</taxon>
    </lineage>
</organism>
<dbReference type="KEGG" id="sli:Slin_0686"/>
<protein>
    <submittedName>
        <fullName evidence="2">Uncharacterized protein</fullName>
    </submittedName>
</protein>
<evidence type="ECO:0000256" key="1">
    <source>
        <dbReference type="SAM" id="Coils"/>
    </source>
</evidence>